<evidence type="ECO:0000313" key="1">
    <source>
        <dbReference type="EMBL" id="EPA00262.1"/>
    </source>
</evidence>
<protein>
    <recommendedName>
        <fullName evidence="3">DNA polymerase-3 subunit gamma/tau</fullName>
    </recommendedName>
</protein>
<dbReference type="eggNOG" id="COG3170">
    <property type="taxonomic scope" value="Bacteria"/>
</dbReference>
<name>S2E6L2_INDAL</name>
<dbReference type="STRING" id="1189612.A33Q_0133"/>
<organism evidence="1 2">
    <name type="scientific">Indibacter alkaliphilus (strain CCUG 57479 / KCTC 22604 / LW1)</name>
    <dbReference type="NCBI Taxonomy" id="1189612"/>
    <lineage>
        <taxon>Bacteria</taxon>
        <taxon>Pseudomonadati</taxon>
        <taxon>Bacteroidota</taxon>
        <taxon>Cytophagia</taxon>
        <taxon>Cytophagales</taxon>
        <taxon>Cyclobacteriaceae</taxon>
    </lineage>
</organism>
<keyword evidence="2" id="KW-1185">Reference proteome</keyword>
<dbReference type="RefSeq" id="WP_009035647.1">
    <property type="nucleotide sequence ID" value="NZ_ALWO02000005.1"/>
</dbReference>
<dbReference type="Proteomes" id="UP000006073">
    <property type="component" value="Unassembled WGS sequence"/>
</dbReference>
<proteinExistence type="predicted"/>
<reference evidence="1 2" key="1">
    <citation type="journal article" date="2013" name="Genome Announc.">
        <title>Draft Genome Sequence of Indibacter alkaliphilus Strain LW1T, Isolated from Lonar Lake, a Haloalkaline Lake in the Buldana District of Maharashtra, India.</title>
        <authorList>
            <person name="Singh A."/>
            <person name="Kumar Jangir P."/>
            <person name="Sharma R."/>
            <person name="Singh A."/>
            <person name="Kumar Pinnaka A."/>
            <person name="Shivaji S."/>
        </authorList>
    </citation>
    <scope>NUCLEOTIDE SEQUENCE [LARGE SCALE GENOMIC DNA]</scope>
    <source>
        <strain evidence="2">CCUG 57479 / KCTC 22604 / LW1</strain>
    </source>
</reference>
<evidence type="ECO:0008006" key="3">
    <source>
        <dbReference type="Google" id="ProtNLM"/>
    </source>
</evidence>
<gene>
    <name evidence="1" type="ORF">A33Q_0133</name>
</gene>
<evidence type="ECO:0000313" key="2">
    <source>
        <dbReference type="Proteomes" id="UP000006073"/>
    </source>
</evidence>
<sequence>MKNALFELADSFRIQNRSLESTILKQPFRLGESKITFKLIGEIQEDIFQKIRPEVLKLLRSKLNNDSVQIDFEITEETEDPSVRKLYTNTDKLMFLLEKSPALKELQKRFGLETDF</sequence>
<comment type="caution">
    <text evidence="1">The sequence shown here is derived from an EMBL/GenBank/DDBJ whole genome shotgun (WGS) entry which is preliminary data.</text>
</comment>
<dbReference type="AlphaFoldDB" id="S2E6L2"/>
<accession>S2E6L2</accession>
<dbReference type="EMBL" id="ALWO02000005">
    <property type="protein sequence ID" value="EPA00262.1"/>
    <property type="molecule type" value="Genomic_DNA"/>
</dbReference>